<comment type="caution">
    <text evidence="4">The sequence shown here is derived from an EMBL/GenBank/DDBJ whole genome shotgun (WGS) entry which is preliminary data.</text>
</comment>
<dbReference type="InterPro" id="IPR050832">
    <property type="entry name" value="Bact_Acetyltransf"/>
</dbReference>
<name>A0A7W9GDQ4_9ACTN</name>
<dbReference type="SUPFAM" id="SSF55729">
    <property type="entry name" value="Acyl-CoA N-acyltransferases (Nat)"/>
    <property type="match status" value="1"/>
</dbReference>
<keyword evidence="5" id="KW-1185">Reference proteome</keyword>
<evidence type="ECO:0000256" key="2">
    <source>
        <dbReference type="ARBA" id="ARBA00023315"/>
    </source>
</evidence>
<dbReference type="CDD" id="cd04301">
    <property type="entry name" value="NAT_SF"/>
    <property type="match status" value="1"/>
</dbReference>
<proteinExistence type="predicted"/>
<evidence type="ECO:0000313" key="4">
    <source>
        <dbReference type="EMBL" id="MBB5781924.1"/>
    </source>
</evidence>
<dbReference type="GO" id="GO:0016747">
    <property type="term" value="F:acyltransferase activity, transferring groups other than amino-acyl groups"/>
    <property type="evidence" value="ECO:0007669"/>
    <property type="project" value="InterPro"/>
</dbReference>
<evidence type="ECO:0000259" key="3">
    <source>
        <dbReference type="PROSITE" id="PS51186"/>
    </source>
</evidence>
<dbReference type="Proteomes" id="UP000579153">
    <property type="component" value="Unassembled WGS sequence"/>
</dbReference>
<dbReference type="Pfam" id="PF00583">
    <property type="entry name" value="Acetyltransf_1"/>
    <property type="match status" value="1"/>
</dbReference>
<gene>
    <name evidence="4" type="ORF">HD596_008680</name>
</gene>
<organism evidence="4 5">
    <name type="scientific">Nonomuraea jabiensis</name>
    <dbReference type="NCBI Taxonomy" id="882448"/>
    <lineage>
        <taxon>Bacteria</taxon>
        <taxon>Bacillati</taxon>
        <taxon>Actinomycetota</taxon>
        <taxon>Actinomycetes</taxon>
        <taxon>Streptosporangiales</taxon>
        <taxon>Streptosporangiaceae</taxon>
        <taxon>Nonomuraea</taxon>
    </lineage>
</organism>
<dbReference type="InterPro" id="IPR000182">
    <property type="entry name" value="GNAT_dom"/>
</dbReference>
<dbReference type="AlphaFoldDB" id="A0A7W9GDQ4"/>
<accession>A0A7W9GDQ4</accession>
<evidence type="ECO:0000256" key="1">
    <source>
        <dbReference type="ARBA" id="ARBA00022679"/>
    </source>
</evidence>
<sequence length="195" mass="20696">MPAIERLTADDFDAGVKELAGLLVDAVDSGASVGFLAPFGHEEAAAWWRSQAPAVADGSLLVWVCRDGGAVTGTVSLALASKPNARHRAEIVKLMVHREARGRGLSRALLATAEQAALDAGADLLLLDTETGSTAEHVYRTGGWTRYGIVPGYAGSPDGTLQDCSFFYKRLEAKRLEAKRLEAKRLGAKRFTASG</sequence>
<evidence type="ECO:0000313" key="5">
    <source>
        <dbReference type="Proteomes" id="UP000579153"/>
    </source>
</evidence>
<dbReference type="InterPro" id="IPR016181">
    <property type="entry name" value="Acyl_CoA_acyltransferase"/>
</dbReference>
<protein>
    <submittedName>
        <fullName evidence="4">GNAT superfamily N-acetyltransferase</fullName>
    </submittedName>
</protein>
<dbReference type="PANTHER" id="PTHR43877">
    <property type="entry name" value="AMINOALKYLPHOSPHONATE N-ACETYLTRANSFERASE-RELATED-RELATED"/>
    <property type="match status" value="1"/>
</dbReference>
<keyword evidence="2" id="KW-0012">Acyltransferase</keyword>
<reference evidence="4 5" key="1">
    <citation type="submission" date="2020-08" db="EMBL/GenBank/DDBJ databases">
        <title>Sequencing the genomes of 1000 actinobacteria strains.</title>
        <authorList>
            <person name="Klenk H.-P."/>
        </authorList>
    </citation>
    <scope>NUCLEOTIDE SEQUENCE [LARGE SCALE GENOMIC DNA]</scope>
    <source>
        <strain evidence="4 5">DSM 45507</strain>
    </source>
</reference>
<dbReference type="PROSITE" id="PS51186">
    <property type="entry name" value="GNAT"/>
    <property type="match status" value="1"/>
</dbReference>
<dbReference type="RefSeq" id="WP_185075132.1">
    <property type="nucleotide sequence ID" value="NZ_JACHMB010000001.1"/>
</dbReference>
<feature type="domain" description="N-acetyltransferase" evidence="3">
    <location>
        <begin position="2"/>
        <end position="174"/>
    </location>
</feature>
<dbReference type="EMBL" id="JACHMB010000001">
    <property type="protein sequence ID" value="MBB5781924.1"/>
    <property type="molecule type" value="Genomic_DNA"/>
</dbReference>
<dbReference type="Gene3D" id="3.40.630.30">
    <property type="match status" value="1"/>
</dbReference>
<keyword evidence="1 4" id="KW-0808">Transferase</keyword>